<protein>
    <submittedName>
        <fullName evidence="1">Uncharacterized protein</fullName>
    </submittedName>
</protein>
<dbReference type="EMBL" id="RTJF01000013">
    <property type="protein sequence ID" value="MJL93737.1"/>
    <property type="molecule type" value="Genomic_DNA"/>
</dbReference>
<name>A0A1M0IYN3_ECOLX</name>
<dbReference type="Proteomes" id="UP000885382">
    <property type="component" value="Unassembled WGS sequence"/>
</dbReference>
<dbReference type="AlphaFoldDB" id="A0A1M0IYN3"/>
<proteinExistence type="predicted"/>
<comment type="caution">
    <text evidence="1">The sequence shown here is derived from an EMBL/GenBank/DDBJ whole genome shotgun (WGS) entry which is preliminary data.</text>
</comment>
<organism evidence="1">
    <name type="scientific">Escherichia coli</name>
    <dbReference type="NCBI Taxonomy" id="562"/>
    <lineage>
        <taxon>Bacteria</taxon>
        <taxon>Pseudomonadati</taxon>
        <taxon>Pseudomonadota</taxon>
        <taxon>Gammaproteobacteria</taxon>
        <taxon>Enterobacterales</taxon>
        <taxon>Enterobacteriaceae</taxon>
        <taxon>Escherichia</taxon>
    </lineage>
</organism>
<sequence>MKNERFFTVFIGGLVIIVSKQHQSVLFYTKRLCIVSGRINIVFRRNDYGYIII</sequence>
<gene>
    <name evidence="1" type="ORF">DNX30_13390</name>
</gene>
<accession>A0A1M0IYN3</accession>
<reference evidence="1" key="1">
    <citation type="submission" date="2018-06" db="EMBL/GenBank/DDBJ databases">
        <authorList>
            <person name="Ashton P.M."/>
            <person name="Dallman T."/>
            <person name="Nair S."/>
            <person name="De Pinna E."/>
            <person name="Peters T."/>
            <person name="Grant K."/>
        </authorList>
    </citation>
    <scope>NUCLEOTIDE SEQUENCE [LARGE SCALE GENOMIC DNA]</scope>
    <source>
        <strain evidence="1">462023</strain>
    </source>
</reference>
<evidence type="ECO:0000313" key="1">
    <source>
        <dbReference type="EMBL" id="MJL93737.1"/>
    </source>
</evidence>